<feature type="compositionally biased region" description="Basic and acidic residues" evidence="8">
    <location>
        <begin position="467"/>
        <end position="486"/>
    </location>
</feature>
<evidence type="ECO:0000256" key="1">
    <source>
        <dbReference type="ARBA" id="ARBA00009573"/>
    </source>
</evidence>
<name>A0ABP0SAB8_9DINO</name>
<dbReference type="Pfam" id="PF08662">
    <property type="entry name" value="eIF2A"/>
    <property type="match status" value="1"/>
</dbReference>
<keyword evidence="7" id="KW-0648">Protein biosynthesis</keyword>
<evidence type="ECO:0000313" key="10">
    <source>
        <dbReference type="EMBL" id="CAK9109254.1"/>
    </source>
</evidence>
<keyword evidence="6" id="KW-0810">Translation regulation</keyword>
<feature type="compositionally biased region" description="Basic and acidic residues" evidence="8">
    <location>
        <begin position="564"/>
        <end position="577"/>
    </location>
</feature>
<dbReference type="InterPro" id="IPR011387">
    <property type="entry name" value="TIF2A"/>
</dbReference>
<protein>
    <recommendedName>
        <fullName evidence="2">Eukaryotic translation initiation factor 2A</fullName>
    </recommendedName>
</protein>
<feature type="region of interest" description="Disordered" evidence="8">
    <location>
        <begin position="467"/>
        <end position="499"/>
    </location>
</feature>
<comment type="similarity">
    <text evidence="1">Belongs to the WD repeat EIF2A family.</text>
</comment>
<feature type="region of interest" description="Disordered" evidence="8">
    <location>
        <begin position="564"/>
        <end position="592"/>
    </location>
</feature>
<reference evidence="10 12" key="1">
    <citation type="submission" date="2024-02" db="EMBL/GenBank/DDBJ databases">
        <authorList>
            <person name="Chen Y."/>
            <person name="Shah S."/>
            <person name="Dougan E. K."/>
            <person name="Thang M."/>
            <person name="Chan C."/>
        </authorList>
    </citation>
    <scope>NUCLEOTIDE SEQUENCE [LARGE SCALE GENOMIC DNA]</scope>
</reference>
<comment type="caution">
    <text evidence="10">The sequence shown here is derived from an EMBL/GenBank/DDBJ whole genome shotgun (WGS) entry which is preliminary data.</text>
</comment>
<proteinExistence type="inferred from homology"/>
<evidence type="ECO:0000256" key="7">
    <source>
        <dbReference type="ARBA" id="ARBA00022917"/>
    </source>
</evidence>
<evidence type="ECO:0000256" key="3">
    <source>
        <dbReference type="ARBA" id="ARBA00022540"/>
    </source>
</evidence>
<feature type="domain" description="Translation initiation factor beta propellor-like" evidence="9">
    <location>
        <begin position="250"/>
        <end position="435"/>
    </location>
</feature>
<dbReference type="EMBL" id="CAXAMN010027206">
    <property type="protein sequence ID" value="CAK9109310.1"/>
    <property type="molecule type" value="Genomic_DNA"/>
</dbReference>
<evidence type="ECO:0000313" key="12">
    <source>
        <dbReference type="Proteomes" id="UP001642484"/>
    </source>
</evidence>
<evidence type="ECO:0000256" key="4">
    <source>
        <dbReference type="ARBA" id="ARBA00022574"/>
    </source>
</evidence>
<keyword evidence="5" id="KW-0677">Repeat</keyword>
<keyword evidence="3" id="KW-0396">Initiation factor</keyword>
<dbReference type="Gene3D" id="2.130.10.10">
    <property type="entry name" value="YVTN repeat-like/Quinoprotein amine dehydrogenase"/>
    <property type="match status" value="2"/>
</dbReference>
<dbReference type="EMBL" id="CAXAMN010027195">
    <property type="protein sequence ID" value="CAK9109254.1"/>
    <property type="molecule type" value="Genomic_DNA"/>
</dbReference>
<dbReference type="InterPro" id="IPR013979">
    <property type="entry name" value="TIF_beta_prop-like"/>
</dbReference>
<dbReference type="InterPro" id="IPR015943">
    <property type="entry name" value="WD40/YVTN_repeat-like_dom_sf"/>
</dbReference>
<dbReference type="Proteomes" id="UP001642484">
    <property type="component" value="Unassembled WGS sequence"/>
</dbReference>
<evidence type="ECO:0000256" key="8">
    <source>
        <dbReference type="SAM" id="MobiDB-lite"/>
    </source>
</evidence>
<sequence>MEFVAATKDGLIVYDASQIEESGESGDWSTGKCTDGRNVKVLASMPCPPNAFGFAWSDDGALLASVCDEGVRVYDANKRYKVVQELEKVAPDVQGRAGGVRALYFSPLKNFLVTYEKWDPQYPENVHVWALQGKRAGERIRSCTLNHYTSGALPVMLINWTPDESHCLELVPGVGVVVHDGDLETPTEQEDDERVIPEPNIANFLIAPAPQRDACWVAVYVPQASMVARVSLYHLSKPSKLVMELNLPKKVKDCQMLWNFEGSALLANAMSDVDETGNSYFGSTYLYWLKPEDRKKAEVCGADKGLVQDLAWSPTSNEFMVIVGMLPAAVNLYNGTTGKLEKSLGNSKRNTLKWNPFGRFAAVAGFGTLPGDLDFYDRSKDETVASLRAALTVDCSWFADGRHFMAATVAPRMNEGNQITVYKYTGDPVLKMEFKPAVVEGRHEDTGAGARTKTQAFLFAARWRPDGTKKHEDRAASPPRDGEKRVKGLPTSAAPGTAYAPVTNAYRPRNAEGGSVNTVAAMMRGEVAIPEGPPRERTEPWETKPVAAPLDAHEIRRMEKEAKKLAEQKEKEAKEQKQQALRDLVQDEKDTKKRIKELKQELEELEKLKDKEWDELTEEDEVALEGEAALRAELASLENK</sequence>
<evidence type="ECO:0000313" key="11">
    <source>
        <dbReference type="EMBL" id="CAK9109310.1"/>
    </source>
</evidence>
<dbReference type="SUPFAM" id="SSF50960">
    <property type="entry name" value="TolB, C-terminal domain"/>
    <property type="match status" value="1"/>
</dbReference>
<organism evidence="10 12">
    <name type="scientific">Durusdinium trenchii</name>
    <dbReference type="NCBI Taxonomy" id="1381693"/>
    <lineage>
        <taxon>Eukaryota</taxon>
        <taxon>Sar</taxon>
        <taxon>Alveolata</taxon>
        <taxon>Dinophyceae</taxon>
        <taxon>Suessiales</taxon>
        <taxon>Symbiodiniaceae</taxon>
        <taxon>Durusdinium</taxon>
    </lineage>
</organism>
<keyword evidence="4" id="KW-0853">WD repeat</keyword>
<evidence type="ECO:0000259" key="9">
    <source>
        <dbReference type="Pfam" id="PF08662"/>
    </source>
</evidence>
<gene>
    <name evidence="10" type="ORF">CCMP2556_LOCUS50861</name>
    <name evidence="11" type="ORF">CCMP2556_LOCUS50894</name>
</gene>
<dbReference type="PANTHER" id="PTHR13227">
    <property type="entry name" value="EUKARYOTIC TRANSLATION INITIATION FACTOR 2A"/>
    <property type="match status" value="1"/>
</dbReference>
<evidence type="ECO:0000256" key="5">
    <source>
        <dbReference type="ARBA" id="ARBA00022737"/>
    </source>
</evidence>
<evidence type="ECO:0000256" key="2">
    <source>
        <dbReference type="ARBA" id="ARBA00013819"/>
    </source>
</evidence>
<keyword evidence="12" id="KW-1185">Reference proteome</keyword>
<accession>A0ABP0SAB8</accession>
<evidence type="ECO:0000256" key="6">
    <source>
        <dbReference type="ARBA" id="ARBA00022845"/>
    </source>
</evidence>
<dbReference type="PANTHER" id="PTHR13227:SF0">
    <property type="entry name" value="EUKARYOTIC TRANSLATION INITIATION FACTOR 2A"/>
    <property type="match status" value="1"/>
</dbReference>